<keyword evidence="2 11" id="KW-0816">Tricarboxylic acid cycle</keyword>
<evidence type="ECO:0000256" key="1">
    <source>
        <dbReference type="ARBA" id="ARBA00009182"/>
    </source>
</evidence>
<comment type="caution">
    <text evidence="12">Lacks conserved residue(s) required for the propagation of feature annotation.</text>
</comment>
<dbReference type="NCBIfam" id="NF001913">
    <property type="entry name" value="PRK00696.1"/>
    <property type="match status" value="1"/>
</dbReference>
<dbReference type="FunFam" id="3.30.470.20:FF:000002">
    <property type="entry name" value="Succinate--CoA ligase [ADP-forming] subunit beta"/>
    <property type="match status" value="1"/>
</dbReference>
<evidence type="ECO:0000256" key="8">
    <source>
        <dbReference type="ARBA" id="ARBA00022842"/>
    </source>
</evidence>
<dbReference type="Pfam" id="PF02629">
    <property type="entry name" value="CoA_binding"/>
    <property type="match status" value="1"/>
</dbReference>
<dbReference type="Gene3D" id="3.30.1490.20">
    <property type="entry name" value="ATP-grasp fold, A domain"/>
    <property type="match status" value="1"/>
</dbReference>
<gene>
    <name evidence="12" type="primary">sucD</name>
    <name evidence="11" type="synonym">sucC</name>
    <name evidence="16" type="ORF">KL86CIT2_200018</name>
</gene>
<dbReference type="FunFam" id="3.30.1490.20:FF:000002">
    <property type="entry name" value="Succinate--CoA ligase [ADP-forming] subunit beta"/>
    <property type="match status" value="1"/>
</dbReference>
<evidence type="ECO:0000256" key="11">
    <source>
        <dbReference type="HAMAP-Rule" id="MF_00558"/>
    </source>
</evidence>
<feature type="binding site" evidence="12">
    <location>
        <position position="496"/>
    </location>
    <ligand>
        <name>substrate</name>
        <note>ligand shared with subunit beta</note>
    </ligand>
</feature>
<dbReference type="InterPro" id="IPR005811">
    <property type="entry name" value="SUCC_ACL_C"/>
</dbReference>
<comment type="similarity">
    <text evidence="12 13">Belongs to the succinate/malate CoA ligase alpha subunit family.</text>
</comment>
<dbReference type="SMART" id="SM00881">
    <property type="entry name" value="CoA_binding"/>
    <property type="match status" value="1"/>
</dbReference>
<keyword evidence="4" id="KW-0808">Transferase</keyword>
<comment type="cofactor">
    <cofactor evidence="11">
        <name>Mg(2+)</name>
        <dbReference type="ChEBI" id="CHEBI:18420"/>
    </cofactor>
    <text evidence="11">Binds 1 Mg(2+) ion per subunit.</text>
</comment>
<protein>
    <recommendedName>
        <fullName evidence="11 12">Multifunctional fusion protein</fullName>
    </recommendedName>
    <domain>
        <recommendedName>
            <fullName evidence="11">Succinate--CoA ligase [ADP-forming] subunit beta</fullName>
            <ecNumber evidence="11">6.2.1.5</ecNumber>
        </recommendedName>
        <alternativeName>
            <fullName evidence="11">Succinyl-CoA synthetase subunit beta</fullName>
            <shortName evidence="11">SCS-beta</shortName>
        </alternativeName>
    </domain>
    <domain>
        <recommendedName>
            <fullName evidence="12">Succinate--CoA ligase [ADP-forming] subunit alpha</fullName>
        </recommendedName>
        <alternativeName>
            <fullName evidence="12">Succinyl-CoA synthetase subunit alpha</fullName>
            <shortName evidence="12">SCS-alpha</shortName>
        </alternativeName>
    </domain>
</protein>
<dbReference type="GO" id="GO:0000287">
    <property type="term" value="F:magnesium ion binding"/>
    <property type="evidence" value="ECO:0007669"/>
    <property type="project" value="UniProtKB-UniRule"/>
</dbReference>
<dbReference type="InterPro" id="IPR017440">
    <property type="entry name" value="Cit_synth/succinyl-CoA_lig_AS"/>
</dbReference>
<evidence type="ECO:0000256" key="13">
    <source>
        <dbReference type="RuleBase" id="RU000677"/>
    </source>
</evidence>
<dbReference type="Pfam" id="PF08442">
    <property type="entry name" value="ATP-grasp_2"/>
    <property type="match status" value="1"/>
</dbReference>
<feature type="binding site" evidence="11">
    <location>
        <position position="213"/>
    </location>
    <ligand>
        <name>Mg(2+)</name>
        <dbReference type="ChEBI" id="CHEBI:18420"/>
    </ligand>
</feature>
<feature type="binding site" evidence="11">
    <location>
        <position position="264"/>
    </location>
    <ligand>
        <name>substrate</name>
        <note>ligand shared with subunit alpha</note>
    </ligand>
</feature>
<evidence type="ECO:0000256" key="4">
    <source>
        <dbReference type="ARBA" id="ARBA00022679"/>
    </source>
</evidence>
<dbReference type="InterPro" id="IPR005809">
    <property type="entry name" value="Succ_CoA_ligase-like_bsu"/>
</dbReference>
<keyword evidence="3 11" id="KW-0436">Ligase</keyword>
<dbReference type="SUPFAM" id="SSF51735">
    <property type="entry name" value="NAD(P)-binding Rossmann-fold domains"/>
    <property type="match status" value="1"/>
</dbReference>
<dbReference type="PROSITE" id="PS01216">
    <property type="entry name" value="SUCCINYL_COA_LIG_1"/>
    <property type="match status" value="1"/>
</dbReference>
<dbReference type="InterPro" id="IPR005810">
    <property type="entry name" value="CoA_lig_alpha"/>
</dbReference>
<feature type="binding site" evidence="11">
    <location>
        <begin position="321"/>
        <end position="323"/>
    </location>
    <ligand>
        <name>substrate</name>
        <note>ligand shared with subunit alpha</note>
    </ligand>
</feature>
<accession>A0A212I566</accession>
<dbReference type="FunFam" id="3.40.50.261:FF:000001">
    <property type="entry name" value="Succinate--CoA ligase [ADP-forming] subunit beta"/>
    <property type="match status" value="1"/>
</dbReference>
<organism evidence="16">
    <name type="scientific">uncultured Citrobacter sp</name>
    <dbReference type="NCBI Taxonomy" id="200446"/>
    <lineage>
        <taxon>Bacteria</taxon>
        <taxon>Pseudomonadati</taxon>
        <taxon>Pseudomonadota</taxon>
        <taxon>Gammaproteobacteria</taxon>
        <taxon>Enterobacterales</taxon>
        <taxon>Enterobacteriaceae</taxon>
        <taxon>Citrobacter</taxon>
        <taxon>environmental samples</taxon>
    </lineage>
</organism>
<dbReference type="InterPro" id="IPR033847">
    <property type="entry name" value="Citrt_syn/SCS-alpha_CS"/>
</dbReference>
<feature type="binding site" evidence="12">
    <location>
        <begin position="433"/>
        <end position="435"/>
    </location>
    <ligand>
        <name>CoA</name>
        <dbReference type="ChEBI" id="CHEBI:57287"/>
    </ligand>
</feature>
<dbReference type="NCBIfam" id="TIGR01016">
    <property type="entry name" value="sucCoAbeta"/>
    <property type="match status" value="1"/>
</dbReference>
<evidence type="ECO:0000256" key="2">
    <source>
        <dbReference type="ARBA" id="ARBA00022532"/>
    </source>
</evidence>
<dbReference type="GO" id="GO:0004775">
    <property type="term" value="F:succinate-CoA ligase (ADP-forming) activity"/>
    <property type="evidence" value="ECO:0007669"/>
    <property type="project" value="UniProtKB-UniRule"/>
</dbReference>
<dbReference type="AlphaFoldDB" id="A0A212I566"/>
<dbReference type="PRINTS" id="PR01798">
    <property type="entry name" value="SCOASYNTHASE"/>
</dbReference>
<dbReference type="PROSITE" id="PS01217">
    <property type="entry name" value="SUCCINYL_COA_LIG_3"/>
    <property type="match status" value="1"/>
</dbReference>
<dbReference type="GO" id="GO:0005524">
    <property type="term" value="F:ATP binding"/>
    <property type="evidence" value="ECO:0007669"/>
    <property type="project" value="UniProtKB-UniRule"/>
</dbReference>
<sequence length="626" mass="65911">MNLHEYQAKQLFARYGLPAPVGYACTTPREAEEAASKIGAGPWVVKCQVHAGGRGKAGGVKVVNSKEDIRAFAEHWLGKRLVTYQTDAHGQPVNQILVEAATDIGKELYLGAVVDRSSRRVVFMASTEGGVEIEKVAEETPHLIHKVALDPLAGPMPYQGRELAFKLGLEGKQVQQFTKIFMGLATIFLERDLALIEINPLVVTKQGDLICLDGKLGADGNALFRQADLREMRDQSQEDPREAQAAQWELNYVALDGNIGCMVNGAGLAMGTMDIVKLHGGEPANFLDVGGGATKERVTEAFKIILSDDNVKAVLVNIFGGIVRCDLIADGIIGAVAEVGVNVPVVVRLEGNNAELGAKKLADIAIAYGTQMVGGVTPGKGGTTHLGLPVFNTVREAVEATGATATVIYVPAPFCKDSILEAIDAGIKLIITITEGIPTLDMLTVKVKLDEAGVRMIGPNCPGVITPGECKIGIMPGHIHKPGKVGIVSRSGTLTYEAVKQTTDYGFGQSTCVGIGGDPIPGSNFIDILKLFQEDPQTEAIVMIGEIGGSAEEEAAAYIKDHVTKPVVGYIAGVTAPKGKRMGHAGAIIAGGKGTADEKFAALEAAGVKTVRSLADIGEALKTVIK</sequence>
<evidence type="ECO:0000256" key="3">
    <source>
        <dbReference type="ARBA" id="ARBA00022598"/>
    </source>
</evidence>
<feature type="active site" description="Tele-phosphohistidine intermediate" evidence="12">
    <location>
        <position position="584"/>
    </location>
</feature>
<dbReference type="GO" id="GO:0006104">
    <property type="term" value="P:succinyl-CoA metabolic process"/>
    <property type="evidence" value="ECO:0007669"/>
    <property type="project" value="TreeGrafter"/>
</dbReference>
<evidence type="ECO:0000259" key="15">
    <source>
        <dbReference type="PROSITE" id="PS50975"/>
    </source>
</evidence>
<comment type="catalytic activity">
    <reaction evidence="10">
        <text>GTP + succinate + CoA = succinyl-CoA + GDP + phosphate</text>
        <dbReference type="Rhea" id="RHEA:22120"/>
        <dbReference type="ChEBI" id="CHEBI:30031"/>
        <dbReference type="ChEBI" id="CHEBI:37565"/>
        <dbReference type="ChEBI" id="CHEBI:43474"/>
        <dbReference type="ChEBI" id="CHEBI:57287"/>
        <dbReference type="ChEBI" id="CHEBI:57292"/>
        <dbReference type="ChEBI" id="CHEBI:58189"/>
    </reaction>
    <physiologicalReaction direction="right-to-left" evidence="10">
        <dbReference type="Rhea" id="RHEA:22122"/>
    </physiologicalReaction>
</comment>
<dbReference type="EMBL" id="FLUA01000017">
    <property type="protein sequence ID" value="SBV61879.1"/>
    <property type="molecule type" value="Genomic_DNA"/>
</dbReference>
<keyword evidence="5 11" id="KW-0479">Metal-binding</keyword>
<dbReference type="HAMAP" id="MF_00558">
    <property type="entry name" value="Succ_CoA_beta"/>
    <property type="match status" value="1"/>
</dbReference>
<feature type="domain" description="ATP-grasp" evidence="15">
    <location>
        <begin position="9"/>
        <end position="229"/>
    </location>
</feature>
<dbReference type="Gene3D" id="3.40.50.261">
    <property type="entry name" value="Succinyl-CoA synthetase domains"/>
    <property type="match status" value="2"/>
</dbReference>
<comment type="function">
    <text evidence="12 14">Succinyl-CoA synthetase functions in the citric acid cycle (TCA), coupling the hydrolysis of succinyl-CoA to the synthesis of either ATP or GTP and thus represents the only step of substrate-level phosphorylation in the TCA. The alpha subunit of the enzyme binds the substrates coenzyme A and phosphate, while succinate binding and nucleotide specificity is provided by the beta subunit.</text>
</comment>
<evidence type="ECO:0000313" key="16">
    <source>
        <dbReference type="EMBL" id="SBV61879.1"/>
    </source>
</evidence>
<reference evidence="16" key="1">
    <citation type="submission" date="2016-04" db="EMBL/GenBank/DDBJ databases">
        <authorList>
            <person name="Evans L.H."/>
            <person name="Alamgir A."/>
            <person name="Owens N."/>
            <person name="Weber N.D."/>
            <person name="Virtaneva K."/>
            <person name="Barbian K."/>
            <person name="Babar A."/>
            <person name="Rosenke K."/>
        </authorList>
    </citation>
    <scope>NUCLEOTIDE SEQUENCE</scope>
    <source>
        <strain evidence="16">86-2</strain>
    </source>
</reference>
<keyword evidence="8 11" id="KW-0460">Magnesium</keyword>
<dbReference type="SUPFAM" id="SSF56059">
    <property type="entry name" value="Glutathione synthetase ATP-binding domain-like"/>
    <property type="match status" value="1"/>
</dbReference>
<dbReference type="GO" id="GO:0006099">
    <property type="term" value="P:tricarboxylic acid cycle"/>
    <property type="evidence" value="ECO:0007669"/>
    <property type="project" value="UniProtKB-UniRule"/>
</dbReference>
<feature type="binding site" evidence="12">
    <location>
        <position position="380"/>
    </location>
    <ligand>
        <name>CoA</name>
        <dbReference type="ChEBI" id="CHEBI:57287"/>
    </ligand>
</feature>
<dbReference type="InterPro" id="IPR036291">
    <property type="entry name" value="NAD(P)-bd_dom_sf"/>
</dbReference>
<dbReference type="NCBIfam" id="TIGR01019">
    <property type="entry name" value="sucCoAalpha"/>
    <property type="match status" value="1"/>
</dbReference>
<feature type="binding site" evidence="11">
    <location>
        <position position="46"/>
    </location>
    <ligand>
        <name>ATP</name>
        <dbReference type="ChEBI" id="CHEBI:30616"/>
    </ligand>
</feature>
<evidence type="ECO:0000256" key="14">
    <source>
        <dbReference type="RuleBase" id="RU000699"/>
    </source>
</evidence>
<comment type="pathway">
    <text evidence="11 14">Carbohydrate metabolism; tricarboxylic acid cycle; succinate from succinyl-CoA (ligase route): step 1/1.</text>
</comment>
<evidence type="ECO:0000256" key="7">
    <source>
        <dbReference type="ARBA" id="ARBA00022840"/>
    </source>
</evidence>
<comment type="function">
    <text evidence="11">Succinyl-CoA synthetase functions in the citric acid cycle (TCA), coupling the hydrolysis of succinyl-CoA to the synthesis of either ATP or GTP and thus represents the only step of substrate-level phosphorylation in the TCA. The beta subunit provides nucleotide specificity of the enzyme and binds the substrate succinate, while the binding sites for coenzyme A and phosphate are found in the alpha subunit.</text>
</comment>
<evidence type="ECO:0000256" key="6">
    <source>
        <dbReference type="ARBA" id="ARBA00022741"/>
    </source>
</evidence>
<dbReference type="Gene3D" id="3.30.470.20">
    <property type="entry name" value="ATP-grasp fold, B domain"/>
    <property type="match status" value="1"/>
</dbReference>
<feature type="binding site" evidence="11">
    <location>
        <position position="107"/>
    </location>
    <ligand>
        <name>ATP</name>
        <dbReference type="ChEBI" id="CHEBI:30616"/>
    </ligand>
</feature>
<feature type="binding site" evidence="11">
    <location>
        <position position="99"/>
    </location>
    <ligand>
        <name>ATP</name>
        <dbReference type="ChEBI" id="CHEBI:30616"/>
    </ligand>
</feature>
<comment type="subunit">
    <text evidence="11 14">Heterotetramer of two alpha and two beta subunits.</text>
</comment>
<dbReference type="InterPro" id="IPR017866">
    <property type="entry name" value="Succ-CoA_synthase_bsu_CS"/>
</dbReference>
<dbReference type="PANTHER" id="PTHR11815">
    <property type="entry name" value="SUCCINYL-COA SYNTHETASE BETA CHAIN"/>
    <property type="match status" value="1"/>
</dbReference>
<evidence type="ECO:0000256" key="9">
    <source>
        <dbReference type="ARBA" id="ARBA00050563"/>
    </source>
</evidence>
<comment type="similarity">
    <text evidence="1 11">Belongs to the succinate/malate CoA ligase beta subunit family.</text>
</comment>
<keyword evidence="7 11" id="KW-0067">ATP-binding</keyword>
<dbReference type="GO" id="GO:0016740">
    <property type="term" value="F:transferase activity"/>
    <property type="evidence" value="ECO:0007669"/>
    <property type="project" value="UniProtKB-KW"/>
</dbReference>
<feature type="binding site" evidence="11">
    <location>
        <begin position="53"/>
        <end position="55"/>
    </location>
    <ligand>
        <name>ATP</name>
        <dbReference type="ChEBI" id="CHEBI:30616"/>
    </ligand>
</feature>
<dbReference type="NCBIfam" id="NF004230">
    <property type="entry name" value="PRK05678.1"/>
    <property type="match status" value="1"/>
</dbReference>
<dbReference type="SUPFAM" id="SSF52210">
    <property type="entry name" value="Succinyl-CoA synthetase domains"/>
    <property type="match status" value="2"/>
</dbReference>
<keyword evidence="6 11" id="KW-0547">Nucleotide-binding</keyword>
<dbReference type="PANTHER" id="PTHR11815:SF10">
    <property type="entry name" value="SUCCINATE--COA LIGASE [GDP-FORMING] SUBUNIT BETA, MITOCHONDRIAL"/>
    <property type="match status" value="1"/>
</dbReference>
<dbReference type="InterPro" id="IPR016102">
    <property type="entry name" value="Succinyl-CoA_synth-like"/>
</dbReference>
<dbReference type="FunFam" id="3.40.50.261:FF:000002">
    <property type="entry name" value="Succinate--CoA ligase [ADP-forming] subunit alpha"/>
    <property type="match status" value="1"/>
</dbReference>
<dbReference type="PROSITE" id="PS50975">
    <property type="entry name" value="ATP_GRASP"/>
    <property type="match status" value="1"/>
</dbReference>
<dbReference type="UniPathway" id="UPA00223">
    <property type="reaction ID" value="UER00999"/>
</dbReference>
<dbReference type="InterPro" id="IPR011761">
    <property type="entry name" value="ATP-grasp"/>
</dbReference>
<dbReference type="InterPro" id="IPR013815">
    <property type="entry name" value="ATP_grasp_subdomain_1"/>
</dbReference>
<dbReference type="GO" id="GO:0004776">
    <property type="term" value="F:succinate-CoA ligase (GDP-forming) activity"/>
    <property type="evidence" value="ECO:0007669"/>
    <property type="project" value="RHEA"/>
</dbReference>
<dbReference type="InterPro" id="IPR013650">
    <property type="entry name" value="ATP-grasp_succ-CoA_synth-type"/>
</dbReference>
<evidence type="ECO:0000256" key="10">
    <source>
        <dbReference type="ARBA" id="ARBA00052891"/>
    </source>
</evidence>
<dbReference type="PROSITE" id="PS00399">
    <property type="entry name" value="SUCCINYL_COA_LIG_2"/>
    <property type="match status" value="1"/>
</dbReference>
<dbReference type="GO" id="GO:0005829">
    <property type="term" value="C:cytosol"/>
    <property type="evidence" value="ECO:0007669"/>
    <property type="project" value="TreeGrafter"/>
</dbReference>
<dbReference type="Pfam" id="PF00549">
    <property type="entry name" value="Ligase_CoA"/>
    <property type="match status" value="2"/>
</dbReference>
<feature type="binding site" evidence="11">
    <location>
        <position position="102"/>
    </location>
    <ligand>
        <name>ATP</name>
        <dbReference type="ChEBI" id="CHEBI:30616"/>
    </ligand>
</feature>
<evidence type="ECO:0000256" key="5">
    <source>
        <dbReference type="ARBA" id="ARBA00022723"/>
    </source>
</evidence>
<name>A0A212I566_9ENTR</name>
<evidence type="ECO:0000256" key="12">
    <source>
        <dbReference type="HAMAP-Rule" id="MF_01988"/>
    </source>
</evidence>
<dbReference type="GO" id="GO:0042709">
    <property type="term" value="C:succinate-CoA ligase complex"/>
    <property type="evidence" value="ECO:0007669"/>
    <property type="project" value="TreeGrafter"/>
</dbReference>
<dbReference type="EC" id="6.2.1.5" evidence="11"/>
<feature type="binding site" evidence="11">
    <location>
        <position position="199"/>
    </location>
    <ligand>
        <name>Mg(2+)</name>
        <dbReference type="ChEBI" id="CHEBI:18420"/>
    </ligand>
</feature>
<comment type="catalytic activity">
    <reaction evidence="9">
        <text>succinate + ATP + CoA = succinyl-CoA + ADP + phosphate</text>
        <dbReference type="Rhea" id="RHEA:17661"/>
        <dbReference type="ChEBI" id="CHEBI:30031"/>
        <dbReference type="ChEBI" id="CHEBI:30616"/>
        <dbReference type="ChEBI" id="CHEBI:43474"/>
        <dbReference type="ChEBI" id="CHEBI:57287"/>
        <dbReference type="ChEBI" id="CHEBI:57292"/>
        <dbReference type="ChEBI" id="CHEBI:456216"/>
        <dbReference type="EC" id="6.2.1.5"/>
    </reaction>
    <physiologicalReaction direction="right-to-left" evidence="9">
        <dbReference type="Rhea" id="RHEA:17663"/>
    </physiologicalReaction>
</comment>
<dbReference type="HAMAP" id="MF_01988">
    <property type="entry name" value="Succ_CoA_alpha"/>
    <property type="match status" value="1"/>
</dbReference>
<proteinExistence type="inferred from homology"/>
<dbReference type="InterPro" id="IPR003781">
    <property type="entry name" value="CoA-bd"/>
</dbReference>